<proteinExistence type="predicted"/>
<gene>
    <name evidence="2" type="ORF">ACFP3J_23715</name>
</gene>
<keyword evidence="1" id="KW-1133">Transmembrane helix</keyword>
<dbReference type="EMBL" id="JBHSOE010000045">
    <property type="protein sequence ID" value="MFC5658474.1"/>
    <property type="molecule type" value="Genomic_DNA"/>
</dbReference>
<sequence>MAPLNKNNADEPWWADRQRAEPAPVGCCSVCPVASGCPLRSRTAVRCAVTGDQPPPPPPVITPDLAEAVGQDPAVAMAETVSWADVTAAVAERAPSRDGNGNDPDWGRLQPVRNLLSIAVVSFLPVGGTPAARWVADSISSGGITAPVLTPLGAVLAGTGAVFLGQLVPGFPGFVCELAWKALALTGRGLVRLVRSPRGWIITRPALWAAGIGVLIVSWRAATHFLTGAS</sequence>
<name>A0ABW0WNX9_STRNO</name>
<keyword evidence="3" id="KW-1185">Reference proteome</keyword>
<evidence type="ECO:0000313" key="2">
    <source>
        <dbReference type="EMBL" id="MFC5658474.1"/>
    </source>
</evidence>
<feature type="transmembrane region" description="Helical" evidence="1">
    <location>
        <begin position="201"/>
        <end position="222"/>
    </location>
</feature>
<organism evidence="2 3">
    <name type="scientific">Streptomyces nogalater</name>
    <dbReference type="NCBI Taxonomy" id="38314"/>
    <lineage>
        <taxon>Bacteria</taxon>
        <taxon>Bacillati</taxon>
        <taxon>Actinomycetota</taxon>
        <taxon>Actinomycetes</taxon>
        <taxon>Kitasatosporales</taxon>
        <taxon>Streptomycetaceae</taxon>
        <taxon>Streptomyces</taxon>
    </lineage>
</organism>
<evidence type="ECO:0000256" key="1">
    <source>
        <dbReference type="SAM" id="Phobius"/>
    </source>
</evidence>
<reference evidence="3" key="1">
    <citation type="journal article" date="2019" name="Int. J. Syst. Evol. Microbiol.">
        <title>The Global Catalogue of Microorganisms (GCM) 10K type strain sequencing project: providing services to taxonomists for standard genome sequencing and annotation.</title>
        <authorList>
            <consortium name="The Broad Institute Genomics Platform"/>
            <consortium name="The Broad Institute Genome Sequencing Center for Infectious Disease"/>
            <person name="Wu L."/>
            <person name="Ma J."/>
        </authorList>
    </citation>
    <scope>NUCLEOTIDE SEQUENCE [LARGE SCALE GENOMIC DNA]</scope>
    <source>
        <strain evidence="3">KCTC 5701</strain>
    </source>
</reference>
<dbReference type="Proteomes" id="UP001596065">
    <property type="component" value="Unassembled WGS sequence"/>
</dbReference>
<keyword evidence="1" id="KW-0812">Transmembrane</keyword>
<comment type="caution">
    <text evidence="2">The sequence shown here is derived from an EMBL/GenBank/DDBJ whole genome shotgun (WGS) entry which is preliminary data.</text>
</comment>
<protein>
    <submittedName>
        <fullName evidence="2">Uncharacterized protein</fullName>
    </submittedName>
</protein>
<accession>A0ABW0WNX9</accession>
<dbReference type="RefSeq" id="WP_344352207.1">
    <property type="nucleotide sequence ID" value="NZ_BAAASM010000056.1"/>
</dbReference>
<evidence type="ECO:0000313" key="3">
    <source>
        <dbReference type="Proteomes" id="UP001596065"/>
    </source>
</evidence>
<keyword evidence="1" id="KW-0472">Membrane</keyword>